<organism evidence="3 4">
    <name type="scientific">Variovorax paradoxus</name>
    <dbReference type="NCBI Taxonomy" id="34073"/>
    <lineage>
        <taxon>Bacteria</taxon>
        <taxon>Pseudomonadati</taxon>
        <taxon>Pseudomonadota</taxon>
        <taxon>Betaproteobacteria</taxon>
        <taxon>Burkholderiales</taxon>
        <taxon>Comamonadaceae</taxon>
        <taxon>Variovorax</taxon>
    </lineage>
</organism>
<dbReference type="InterPro" id="IPR009906">
    <property type="entry name" value="D-Glu_cyclase"/>
</dbReference>
<comment type="caution">
    <text evidence="3">The sequence shown here is derived from an EMBL/GenBank/DDBJ whole genome shotgun (WGS) entry which is preliminary data.</text>
</comment>
<evidence type="ECO:0008006" key="5">
    <source>
        <dbReference type="Google" id="ProtNLM"/>
    </source>
</evidence>
<evidence type="ECO:0000313" key="4">
    <source>
        <dbReference type="Proteomes" id="UP000249135"/>
    </source>
</evidence>
<evidence type="ECO:0000256" key="1">
    <source>
        <dbReference type="ARBA" id="ARBA00007896"/>
    </source>
</evidence>
<keyword evidence="2" id="KW-0456">Lyase</keyword>
<reference evidence="3 4" key="1">
    <citation type="submission" date="2017-08" db="EMBL/GenBank/DDBJ databases">
        <title>Infants hospitalized years apart are colonized by the same room-sourced microbial strains.</title>
        <authorList>
            <person name="Brooks B."/>
            <person name="Olm M.R."/>
            <person name="Firek B.A."/>
            <person name="Baker R."/>
            <person name="Thomas B.C."/>
            <person name="Morowitz M.J."/>
            <person name="Banfield J.F."/>
        </authorList>
    </citation>
    <scope>NUCLEOTIDE SEQUENCE [LARGE SCALE GENOMIC DNA]</scope>
    <source>
        <strain evidence="3">S2_005_003_R2_41</strain>
    </source>
</reference>
<dbReference type="PANTHER" id="PTHR32022">
    <property type="entry name" value="D-GLUTAMATE CYCLASE, MITOCHONDRIAL"/>
    <property type="match status" value="1"/>
</dbReference>
<dbReference type="Gene3D" id="3.40.1640.10">
    <property type="entry name" value="PSTPO5379-like"/>
    <property type="match status" value="1"/>
</dbReference>
<dbReference type="EMBL" id="QFPP01000286">
    <property type="protein sequence ID" value="PZQ69838.1"/>
    <property type="molecule type" value="Genomic_DNA"/>
</dbReference>
<dbReference type="PANTHER" id="PTHR32022:SF10">
    <property type="entry name" value="D-GLUTAMATE CYCLASE, MITOCHONDRIAL"/>
    <property type="match status" value="1"/>
</dbReference>
<dbReference type="Proteomes" id="UP000249135">
    <property type="component" value="Unassembled WGS sequence"/>
</dbReference>
<protein>
    <recommendedName>
        <fullName evidence="5">DUF1445 domain-containing protein</fullName>
    </recommendedName>
</protein>
<dbReference type="GO" id="GO:0016829">
    <property type="term" value="F:lyase activity"/>
    <property type="evidence" value="ECO:0007669"/>
    <property type="project" value="UniProtKB-KW"/>
</dbReference>
<accession>A0A2W5PY72</accession>
<evidence type="ECO:0000313" key="3">
    <source>
        <dbReference type="EMBL" id="PZQ69838.1"/>
    </source>
</evidence>
<dbReference type="SUPFAM" id="SSF160920">
    <property type="entry name" value="PSTPO5379-like"/>
    <property type="match status" value="1"/>
</dbReference>
<proteinExistence type="inferred from homology"/>
<comment type="similarity">
    <text evidence="1">Belongs to the D-glutamate cyclase family.</text>
</comment>
<evidence type="ECO:0000256" key="2">
    <source>
        <dbReference type="ARBA" id="ARBA00023239"/>
    </source>
</evidence>
<dbReference type="Pfam" id="PF07286">
    <property type="entry name" value="D-Glu_cyclase"/>
    <property type="match status" value="1"/>
</dbReference>
<name>A0A2W5PY72_VARPD</name>
<feature type="non-terminal residue" evidence="3">
    <location>
        <position position="188"/>
    </location>
</feature>
<gene>
    <name evidence="3" type="ORF">DI563_19160</name>
</gene>
<dbReference type="AlphaFoldDB" id="A0A2W5PY72"/>
<sequence>MSLPHIWQQPGDLRQAIRRKEFRAHTAGQAPGYAQGNLAILPRAYADEFLRFCRLNPKACPVIGMTEPGDPRVPELGADIDLRHDVPAYCVFRDGELVEEVADLGGLWQDDLVGFVLGCSLSFEAALLDARVPVRHIEDDHPVPMYDTSLPNGSAGRFGGTMVVSMRPMTPAQAIRAIQVTSRFPAVH</sequence>
<dbReference type="InterPro" id="IPR038021">
    <property type="entry name" value="Putative_hydro-lyase"/>
</dbReference>